<organism evidence="1 2">
    <name type="scientific">Bugula neritina</name>
    <name type="common">Brown bryozoan</name>
    <name type="synonym">Sertularia neritina</name>
    <dbReference type="NCBI Taxonomy" id="10212"/>
    <lineage>
        <taxon>Eukaryota</taxon>
        <taxon>Metazoa</taxon>
        <taxon>Spiralia</taxon>
        <taxon>Lophotrochozoa</taxon>
        <taxon>Bryozoa</taxon>
        <taxon>Gymnolaemata</taxon>
        <taxon>Cheilostomatida</taxon>
        <taxon>Flustrina</taxon>
        <taxon>Buguloidea</taxon>
        <taxon>Bugulidae</taxon>
        <taxon>Bugula</taxon>
    </lineage>
</organism>
<protein>
    <submittedName>
        <fullName evidence="1">Uncharacterized protein</fullName>
    </submittedName>
</protein>
<evidence type="ECO:0000313" key="2">
    <source>
        <dbReference type="Proteomes" id="UP000593567"/>
    </source>
</evidence>
<proteinExistence type="predicted"/>
<sequence>MSACGKAFKRRHHLAEHIIGEYMPEKNPFSARGVVKNSLTPVHIVNIGIAETNVAKLKICCPYFQCKLIKIASAEIYMAFKAIKIYFIEFPITIKTKFEYSRQYNY</sequence>
<comment type="caution">
    <text evidence="1">The sequence shown here is derived from an EMBL/GenBank/DDBJ whole genome shotgun (WGS) entry which is preliminary data.</text>
</comment>
<accession>A0A7J7K3H4</accession>
<name>A0A7J7K3H4_BUGNE</name>
<dbReference type="Proteomes" id="UP000593567">
    <property type="component" value="Unassembled WGS sequence"/>
</dbReference>
<keyword evidence="2" id="KW-1185">Reference proteome</keyword>
<evidence type="ECO:0000313" key="1">
    <source>
        <dbReference type="EMBL" id="KAF6032745.1"/>
    </source>
</evidence>
<dbReference type="AlphaFoldDB" id="A0A7J7K3H4"/>
<gene>
    <name evidence="1" type="ORF">EB796_008963</name>
</gene>
<dbReference type="EMBL" id="VXIV02001484">
    <property type="protein sequence ID" value="KAF6032745.1"/>
    <property type="molecule type" value="Genomic_DNA"/>
</dbReference>
<reference evidence="1" key="1">
    <citation type="submission" date="2020-06" db="EMBL/GenBank/DDBJ databases">
        <title>Draft genome of Bugula neritina, a colonial animal packing powerful symbionts and potential medicines.</title>
        <authorList>
            <person name="Rayko M."/>
        </authorList>
    </citation>
    <scope>NUCLEOTIDE SEQUENCE [LARGE SCALE GENOMIC DNA]</scope>
    <source>
        <strain evidence="1">Kwan_BN1</strain>
    </source>
</reference>